<dbReference type="STRING" id="159087.Daro_2901"/>
<gene>
    <name evidence="4" type="ordered locus">Daro_2901</name>
</gene>
<dbReference type="eggNOG" id="COG2198">
    <property type="taxonomic scope" value="Bacteria"/>
</dbReference>
<sequence length="112" mass="11797">MAKTFILDRGSILERLGGDEEIYSMMVDMFLQDVNNNCAAIASALAAGDSQTLQREAHTIKGLLATFSDDVGAADAMLVERQAKNGEIDGLADAVAGLQLRLREVAAVLSAG</sequence>
<evidence type="ECO:0000256" key="2">
    <source>
        <dbReference type="PROSITE-ProRule" id="PRU00110"/>
    </source>
</evidence>
<dbReference type="HOGENOM" id="CLU_2141776_0_0_4"/>
<dbReference type="KEGG" id="dar:Daro_2901"/>
<dbReference type="Pfam" id="PF01627">
    <property type="entry name" value="Hpt"/>
    <property type="match status" value="1"/>
</dbReference>
<dbReference type="AlphaFoldDB" id="Q47C00"/>
<dbReference type="Gene3D" id="1.20.120.160">
    <property type="entry name" value="HPT domain"/>
    <property type="match status" value="1"/>
</dbReference>
<dbReference type="SUPFAM" id="SSF47226">
    <property type="entry name" value="Histidine-containing phosphotransfer domain, HPT domain"/>
    <property type="match status" value="1"/>
</dbReference>
<evidence type="ECO:0000259" key="3">
    <source>
        <dbReference type="PROSITE" id="PS50894"/>
    </source>
</evidence>
<feature type="modified residue" description="Phosphohistidine" evidence="2">
    <location>
        <position position="58"/>
    </location>
</feature>
<dbReference type="EMBL" id="CP000089">
    <property type="protein sequence ID" value="AAZ47631.1"/>
    <property type="molecule type" value="Genomic_DNA"/>
</dbReference>
<name>Q47C00_DECAR</name>
<keyword evidence="2" id="KW-0597">Phosphoprotein</keyword>
<organism evidence="4">
    <name type="scientific">Dechloromonas aromatica (strain RCB)</name>
    <dbReference type="NCBI Taxonomy" id="159087"/>
    <lineage>
        <taxon>Bacteria</taxon>
        <taxon>Pseudomonadati</taxon>
        <taxon>Pseudomonadota</taxon>
        <taxon>Betaproteobacteria</taxon>
        <taxon>Rhodocyclales</taxon>
        <taxon>Azonexaceae</taxon>
        <taxon>Dechloromonas</taxon>
    </lineage>
</organism>
<proteinExistence type="predicted"/>
<keyword evidence="1" id="KW-0902">Two-component regulatory system</keyword>
<dbReference type="GO" id="GO:0004672">
    <property type="term" value="F:protein kinase activity"/>
    <property type="evidence" value="ECO:0007669"/>
    <property type="project" value="UniProtKB-ARBA"/>
</dbReference>
<dbReference type="InterPro" id="IPR036641">
    <property type="entry name" value="HPT_dom_sf"/>
</dbReference>
<feature type="domain" description="HPt" evidence="3">
    <location>
        <begin position="19"/>
        <end position="112"/>
    </location>
</feature>
<reference evidence="4" key="1">
    <citation type="submission" date="2005-08" db="EMBL/GenBank/DDBJ databases">
        <title>Complete sequence of Dechloromonas aromatica RCB.</title>
        <authorList>
            <person name="Salinero K.K."/>
            <person name="Copeland A."/>
            <person name="Lucas S."/>
            <person name="Lapidus A."/>
            <person name="Barry K."/>
            <person name="Detter J.C."/>
            <person name="Glavina T."/>
            <person name="Hammon N."/>
            <person name="Israni S."/>
            <person name="Pitluck S."/>
            <person name="Di Bartolo G."/>
            <person name="Trong S."/>
            <person name="Schmutz J."/>
            <person name="Larimer F."/>
            <person name="Land M."/>
            <person name="Ivanova N."/>
            <person name="Richardson P."/>
        </authorList>
    </citation>
    <scope>NUCLEOTIDE SEQUENCE</scope>
    <source>
        <strain evidence="4">RCB</strain>
    </source>
</reference>
<dbReference type="PROSITE" id="PS50894">
    <property type="entry name" value="HPT"/>
    <property type="match status" value="1"/>
</dbReference>
<dbReference type="InterPro" id="IPR008207">
    <property type="entry name" value="Sig_transdc_His_kin_Hpt_dom"/>
</dbReference>
<accession>Q47C00</accession>
<evidence type="ECO:0000256" key="1">
    <source>
        <dbReference type="ARBA" id="ARBA00023012"/>
    </source>
</evidence>
<evidence type="ECO:0000313" key="4">
    <source>
        <dbReference type="EMBL" id="AAZ47631.1"/>
    </source>
</evidence>
<protein>
    <submittedName>
        <fullName evidence="4">Hpt</fullName>
    </submittedName>
</protein>
<dbReference type="GO" id="GO:0000160">
    <property type="term" value="P:phosphorelay signal transduction system"/>
    <property type="evidence" value="ECO:0007669"/>
    <property type="project" value="UniProtKB-KW"/>
</dbReference>